<organism evidence="1 2">
    <name type="scientific">Streptomyces lanatus</name>
    <dbReference type="NCBI Taxonomy" id="66900"/>
    <lineage>
        <taxon>Bacteria</taxon>
        <taxon>Bacillati</taxon>
        <taxon>Actinomycetota</taxon>
        <taxon>Actinomycetes</taxon>
        <taxon>Kitasatosporales</taxon>
        <taxon>Streptomycetaceae</taxon>
        <taxon>Streptomyces</taxon>
    </lineage>
</organism>
<protein>
    <submittedName>
        <fullName evidence="1">Uncharacterized protein</fullName>
    </submittedName>
</protein>
<reference evidence="1 2" key="1">
    <citation type="submission" date="2024-06" db="EMBL/GenBank/DDBJ databases">
        <title>The Natural Products Discovery Center: Release of the First 8490 Sequenced Strains for Exploring Actinobacteria Biosynthetic Diversity.</title>
        <authorList>
            <person name="Kalkreuter E."/>
            <person name="Kautsar S.A."/>
            <person name="Yang D."/>
            <person name="Bader C.D."/>
            <person name="Teijaro C.N."/>
            <person name="Fluegel L."/>
            <person name="Davis C.M."/>
            <person name="Simpson J.R."/>
            <person name="Lauterbach L."/>
            <person name="Steele A.D."/>
            <person name="Gui C."/>
            <person name="Meng S."/>
            <person name="Li G."/>
            <person name="Viehrig K."/>
            <person name="Ye F."/>
            <person name="Su P."/>
            <person name="Kiefer A.F."/>
            <person name="Nichols A."/>
            <person name="Cepeda A.J."/>
            <person name="Yan W."/>
            <person name="Fan B."/>
            <person name="Jiang Y."/>
            <person name="Adhikari A."/>
            <person name="Zheng C.-J."/>
            <person name="Schuster L."/>
            <person name="Cowan T.M."/>
            <person name="Smanski M.J."/>
            <person name="Chevrette M.G."/>
            <person name="De Carvalho L.P.S."/>
            <person name="Shen B."/>
        </authorList>
    </citation>
    <scope>NUCLEOTIDE SEQUENCE [LARGE SCALE GENOMIC DNA]</scope>
    <source>
        <strain evidence="1 2">NPDC000155</strain>
    </source>
</reference>
<proteinExistence type="predicted"/>
<keyword evidence="2" id="KW-1185">Reference proteome</keyword>
<evidence type="ECO:0000313" key="2">
    <source>
        <dbReference type="Proteomes" id="UP001486207"/>
    </source>
</evidence>
<dbReference type="Proteomes" id="UP001486207">
    <property type="component" value="Unassembled WGS sequence"/>
</dbReference>
<comment type="caution">
    <text evidence="1">The sequence shown here is derived from an EMBL/GenBank/DDBJ whole genome shotgun (WGS) entry which is preliminary data.</text>
</comment>
<accession>A0ABV1XQ01</accession>
<gene>
    <name evidence="1" type="ORF">ABT384_13525</name>
</gene>
<dbReference type="EMBL" id="JBEPFB010000005">
    <property type="protein sequence ID" value="MER7373670.1"/>
    <property type="molecule type" value="Genomic_DNA"/>
</dbReference>
<name>A0ABV1XQ01_9ACTN</name>
<evidence type="ECO:0000313" key="1">
    <source>
        <dbReference type="EMBL" id="MER7373670.1"/>
    </source>
</evidence>
<sequence length="258" mass="27908">MALATRHPGSARLEEGRPWSVRITYAQGWHGLRLPSAMTEPTWDDIDGILAENGYVRQGVAPGHAPRAGDEFDVTGWSPRFFAGPRRWDEDPGPAGPPQDVAVALPLAEVGEIRQALDTLRTHHLHPDRTAQASALIDALDAIGTVTVTLPTATANTLYYTLSTIGPWTEDLDEDTVRTVDALTRHLDLSHPVAGSWPHVRETLHHALHEALSLPGPEGLTARDDLLDVLRRFTDAHGTAVAAGDAEQGRLQAGRAEP</sequence>
<dbReference type="RefSeq" id="WP_190068053.1">
    <property type="nucleotide sequence ID" value="NZ_BNBM01000001.1"/>
</dbReference>